<proteinExistence type="predicted"/>
<feature type="domain" description="CxC2-like cysteine cluster KDZ transposase-associated" evidence="1">
    <location>
        <begin position="1"/>
        <end position="42"/>
    </location>
</feature>
<dbReference type="Pfam" id="PF18803">
    <property type="entry name" value="CxC2"/>
    <property type="match status" value="1"/>
</dbReference>
<accession>A0A2H3DGU1</accession>
<dbReference type="InParanoid" id="A0A2H3DGU1"/>
<keyword evidence="3" id="KW-1185">Reference proteome</keyword>
<organism evidence="2 3">
    <name type="scientific">Armillaria gallica</name>
    <name type="common">Bulbous honey fungus</name>
    <name type="synonym">Armillaria bulbosa</name>
    <dbReference type="NCBI Taxonomy" id="47427"/>
    <lineage>
        <taxon>Eukaryota</taxon>
        <taxon>Fungi</taxon>
        <taxon>Dikarya</taxon>
        <taxon>Basidiomycota</taxon>
        <taxon>Agaricomycotina</taxon>
        <taxon>Agaricomycetes</taxon>
        <taxon>Agaricomycetidae</taxon>
        <taxon>Agaricales</taxon>
        <taxon>Marasmiineae</taxon>
        <taxon>Physalacriaceae</taxon>
        <taxon>Armillaria</taxon>
    </lineage>
</organism>
<protein>
    <recommendedName>
        <fullName evidence="1">CxC2-like cysteine cluster KDZ transposase-associated domain-containing protein</fullName>
    </recommendedName>
</protein>
<sequence length="78" mass="8769">LQLGYSIGKTCPSSMPAYKDFMVLYLNGIHIVLVDFCECLPTVEYPVVAASCQPLILFLYLIYHEQEALLCSIPIKDL</sequence>
<evidence type="ECO:0000313" key="2">
    <source>
        <dbReference type="EMBL" id="PBK90682.1"/>
    </source>
</evidence>
<feature type="non-terminal residue" evidence="2">
    <location>
        <position position="1"/>
    </location>
</feature>
<dbReference type="OrthoDB" id="3004525at2759"/>
<gene>
    <name evidence="2" type="ORF">ARMGADRAFT_933665</name>
</gene>
<reference evidence="3" key="1">
    <citation type="journal article" date="2017" name="Nat. Ecol. Evol.">
        <title>Genome expansion and lineage-specific genetic innovations in the forest pathogenic fungi Armillaria.</title>
        <authorList>
            <person name="Sipos G."/>
            <person name="Prasanna A.N."/>
            <person name="Walter M.C."/>
            <person name="O'Connor E."/>
            <person name="Balint B."/>
            <person name="Krizsan K."/>
            <person name="Kiss B."/>
            <person name="Hess J."/>
            <person name="Varga T."/>
            <person name="Slot J."/>
            <person name="Riley R."/>
            <person name="Boka B."/>
            <person name="Rigling D."/>
            <person name="Barry K."/>
            <person name="Lee J."/>
            <person name="Mihaltcheva S."/>
            <person name="LaButti K."/>
            <person name="Lipzen A."/>
            <person name="Waldron R."/>
            <person name="Moloney N.M."/>
            <person name="Sperisen C."/>
            <person name="Kredics L."/>
            <person name="Vagvoelgyi C."/>
            <person name="Patrignani A."/>
            <person name="Fitzpatrick D."/>
            <person name="Nagy I."/>
            <person name="Doyle S."/>
            <person name="Anderson J.B."/>
            <person name="Grigoriev I.V."/>
            <person name="Gueldener U."/>
            <person name="Muensterkoetter M."/>
            <person name="Nagy L.G."/>
        </authorList>
    </citation>
    <scope>NUCLEOTIDE SEQUENCE [LARGE SCALE GENOMIC DNA]</scope>
    <source>
        <strain evidence="3">Ar21-2</strain>
    </source>
</reference>
<dbReference type="Proteomes" id="UP000217790">
    <property type="component" value="Unassembled WGS sequence"/>
</dbReference>
<evidence type="ECO:0000259" key="1">
    <source>
        <dbReference type="Pfam" id="PF18803"/>
    </source>
</evidence>
<dbReference type="EMBL" id="KZ293664">
    <property type="protein sequence ID" value="PBK90682.1"/>
    <property type="molecule type" value="Genomic_DNA"/>
</dbReference>
<evidence type="ECO:0000313" key="3">
    <source>
        <dbReference type="Proteomes" id="UP000217790"/>
    </source>
</evidence>
<dbReference type="InterPro" id="IPR041457">
    <property type="entry name" value="CxC2_KDZ-assoc"/>
</dbReference>
<dbReference type="AlphaFoldDB" id="A0A2H3DGU1"/>
<name>A0A2H3DGU1_ARMGA</name>